<dbReference type="PANTHER" id="PTHR31299">
    <property type="entry name" value="ESTERASE, PUTATIVE (AFU_ORTHOLOGUE AFUA_1G05850)-RELATED"/>
    <property type="match status" value="1"/>
</dbReference>
<dbReference type="Proteomes" id="UP001597641">
    <property type="component" value="Unassembled WGS sequence"/>
</dbReference>
<proteinExistence type="predicted"/>
<dbReference type="RefSeq" id="WP_377488322.1">
    <property type="nucleotide sequence ID" value="NZ_JBHUOX010000018.1"/>
</dbReference>
<name>A0ABW6C038_9BACT</name>
<comment type="caution">
    <text evidence="1">The sequence shown here is derived from an EMBL/GenBank/DDBJ whole genome shotgun (WGS) entry which is preliminary data.</text>
</comment>
<gene>
    <name evidence="1" type="ORF">ACFS7Z_19710</name>
</gene>
<dbReference type="PANTHER" id="PTHR31299:SF0">
    <property type="entry name" value="ESTERASE, PUTATIVE (AFU_ORTHOLOGUE AFUA_1G05850)-RELATED"/>
    <property type="match status" value="1"/>
</dbReference>
<dbReference type="InterPro" id="IPR007815">
    <property type="entry name" value="Emycin_Estase"/>
</dbReference>
<reference evidence="2" key="1">
    <citation type="journal article" date="2019" name="Int. J. Syst. Evol. Microbiol.">
        <title>The Global Catalogue of Microorganisms (GCM) 10K type strain sequencing project: providing services to taxonomists for standard genome sequencing and annotation.</title>
        <authorList>
            <consortium name="The Broad Institute Genomics Platform"/>
            <consortium name="The Broad Institute Genome Sequencing Center for Infectious Disease"/>
            <person name="Wu L."/>
            <person name="Ma J."/>
        </authorList>
    </citation>
    <scope>NUCLEOTIDE SEQUENCE [LARGE SCALE GENOMIC DNA]</scope>
    <source>
        <strain evidence="2">KCTC 23984</strain>
    </source>
</reference>
<evidence type="ECO:0000313" key="1">
    <source>
        <dbReference type="EMBL" id="MFD3002607.1"/>
    </source>
</evidence>
<dbReference type="EMBL" id="JBHUOX010000018">
    <property type="protein sequence ID" value="MFD3002607.1"/>
    <property type="molecule type" value="Genomic_DNA"/>
</dbReference>
<evidence type="ECO:0000313" key="2">
    <source>
        <dbReference type="Proteomes" id="UP001597641"/>
    </source>
</evidence>
<sequence>MIVSLTAPAVYAQDKETDWINNNAYELKADSSSGNDDLMFLSEELKGKTMVGLGEASHGTREFFLQKRRIIESLISQHDFKLLAFEFTNSAIAPINLYLQSGQGDLKQLMQPLGLYNTEEIYTLLHWIRQYNTAKPAQDKVVLNGLDREDFWHDALTRDKYMAENLIEAHEARGDKTIVWAHNVHIAKDTTMANFPAMGSYLKQQFGKEFYVIGFDTYKGTVNVLNSGKFEKHAFEGKENSLSGVFAKAKSEAFFLPFNAKSGPFTGMTGYITHIGSNWQELTSLPIRPGVDFDGIIFIRNTSASTKLSQ</sequence>
<keyword evidence="1" id="KW-0378">Hydrolase</keyword>
<dbReference type="Gene3D" id="3.30.1870.10">
    <property type="entry name" value="EreA-like, domain 2"/>
    <property type="match status" value="1"/>
</dbReference>
<dbReference type="SUPFAM" id="SSF159501">
    <property type="entry name" value="EreA/ChaN-like"/>
    <property type="match status" value="1"/>
</dbReference>
<dbReference type="InterPro" id="IPR052036">
    <property type="entry name" value="Hydrolase/PRTase-associated"/>
</dbReference>
<accession>A0ABW6C038</accession>
<dbReference type="GO" id="GO:0016787">
    <property type="term" value="F:hydrolase activity"/>
    <property type="evidence" value="ECO:0007669"/>
    <property type="project" value="UniProtKB-KW"/>
</dbReference>
<dbReference type="Pfam" id="PF05139">
    <property type="entry name" value="Erythro_esteras"/>
    <property type="match status" value="2"/>
</dbReference>
<dbReference type="CDD" id="cd14728">
    <property type="entry name" value="Ere-like"/>
    <property type="match status" value="1"/>
</dbReference>
<dbReference type="Gene3D" id="3.40.1660.10">
    <property type="entry name" value="EreA-like (biosynthetic domain)"/>
    <property type="match status" value="1"/>
</dbReference>
<organism evidence="1 2">
    <name type="scientific">Pontibacter toksunensis</name>
    <dbReference type="NCBI Taxonomy" id="1332631"/>
    <lineage>
        <taxon>Bacteria</taxon>
        <taxon>Pseudomonadati</taxon>
        <taxon>Bacteroidota</taxon>
        <taxon>Cytophagia</taxon>
        <taxon>Cytophagales</taxon>
        <taxon>Hymenobacteraceae</taxon>
        <taxon>Pontibacter</taxon>
    </lineage>
</organism>
<keyword evidence="2" id="KW-1185">Reference proteome</keyword>
<protein>
    <submittedName>
        <fullName evidence="1">Erythromycin esterase family protein</fullName>
        <ecNumber evidence="1">3.1.1.-</ecNumber>
    </submittedName>
</protein>
<dbReference type="EC" id="3.1.1.-" evidence="1"/>